<evidence type="ECO:0000313" key="2">
    <source>
        <dbReference type="Proteomes" id="UP000734271"/>
    </source>
</evidence>
<dbReference type="EMBL" id="JAIPME010000002">
    <property type="protein sequence ID" value="MBZ2387225.1"/>
    <property type="molecule type" value="Genomic_DNA"/>
</dbReference>
<dbReference type="RefSeq" id="WP_223420175.1">
    <property type="nucleotide sequence ID" value="NZ_JAIPME010000002.1"/>
</dbReference>
<dbReference type="PANTHER" id="PTHR38451:SF1">
    <property type="entry name" value="TRNA (ADENINE(22)-N(1))-METHYLTRANSFERASE"/>
    <property type="match status" value="1"/>
</dbReference>
<dbReference type="SUPFAM" id="SSF53335">
    <property type="entry name" value="S-adenosyl-L-methionine-dependent methyltransferases"/>
    <property type="match status" value="1"/>
</dbReference>
<dbReference type="Gene3D" id="3.40.50.150">
    <property type="entry name" value="Vaccinia Virus protein VP39"/>
    <property type="match status" value="1"/>
</dbReference>
<dbReference type="GO" id="GO:0032259">
    <property type="term" value="P:methylation"/>
    <property type="evidence" value="ECO:0007669"/>
    <property type="project" value="UniProtKB-KW"/>
</dbReference>
<proteinExistence type="predicted"/>
<dbReference type="InterPro" id="IPR029063">
    <property type="entry name" value="SAM-dependent_MTases_sf"/>
</dbReference>
<dbReference type="PANTHER" id="PTHR38451">
    <property type="entry name" value="TRNA (ADENINE(22)-N(1))-METHYLTRANSFERASE"/>
    <property type="match status" value="1"/>
</dbReference>
<reference evidence="1 2" key="1">
    <citation type="submission" date="2021-08" db="EMBL/GenBank/DDBJ databases">
        <title>FDA dAtabase for Regulatory Grade micrObial Sequences (FDA-ARGOS): Supporting development and validation of Infectious Disease Dx tests.</title>
        <authorList>
            <person name="Sproer C."/>
            <person name="Gronow S."/>
            <person name="Severitt S."/>
            <person name="Schroder I."/>
            <person name="Tallon L."/>
            <person name="Sadzewicz L."/>
            <person name="Zhao X."/>
            <person name="Boylan J."/>
            <person name="Ott S."/>
            <person name="Bowen H."/>
            <person name="Vavikolanu K."/>
            <person name="Hazen T."/>
            <person name="Aluvathingal J."/>
            <person name="Nadendla S."/>
            <person name="Lowell S."/>
            <person name="Myers T."/>
            <person name="Yan Y."/>
            <person name="Sichtig H."/>
        </authorList>
    </citation>
    <scope>NUCLEOTIDE SEQUENCE [LARGE SCALE GENOMIC DNA]</scope>
    <source>
        <strain evidence="1 2">FDAARGOS_1460</strain>
    </source>
</reference>
<dbReference type="InterPro" id="IPR006901">
    <property type="entry name" value="TrmK"/>
</dbReference>
<dbReference type="PIRSF" id="PIRSF018637">
    <property type="entry name" value="TrmK"/>
    <property type="match status" value="1"/>
</dbReference>
<organism evidence="1 2">
    <name type="scientific">Anaerococcus murdochii</name>
    <dbReference type="NCBI Taxonomy" id="411577"/>
    <lineage>
        <taxon>Bacteria</taxon>
        <taxon>Bacillati</taxon>
        <taxon>Bacillota</taxon>
        <taxon>Tissierellia</taxon>
        <taxon>Tissierellales</taxon>
        <taxon>Peptoniphilaceae</taxon>
        <taxon>Anaerococcus</taxon>
    </lineage>
</organism>
<dbReference type="Proteomes" id="UP000734271">
    <property type="component" value="Unassembled WGS sequence"/>
</dbReference>
<accession>A0ABS7T0B5</accession>
<gene>
    <name evidence="1" type="ORF">K8P03_08010</name>
</gene>
<evidence type="ECO:0000313" key="1">
    <source>
        <dbReference type="EMBL" id="MBZ2387225.1"/>
    </source>
</evidence>
<dbReference type="GO" id="GO:0008168">
    <property type="term" value="F:methyltransferase activity"/>
    <property type="evidence" value="ECO:0007669"/>
    <property type="project" value="UniProtKB-KW"/>
</dbReference>
<keyword evidence="2" id="KW-1185">Reference proteome</keyword>
<protein>
    <submittedName>
        <fullName evidence="1">Class I SAM-dependent methyltransferase</fullName>
    </submittedName>
</protein>
<sequence length="230" mass="26592">MEDKKRLLDIINILDSNKKIIDIGTDHGLVPLYLAKNKISTDITATDISAPSLQKLVDRLDDDLRKIIKTQVTDGFKGLESSDNQVAIIAGMGANTIIEIIEESLDFAKNLDYMVLASNVNTYELRHFLNNHGFYIEKDFLSYENRKYYDILKVYYGKNQDLSFEEYYYGKTDIKNKSDLLRQKLSVDEKKNQGFLKEIKEKSQDDQAIKKITDRLKAIGKVKERCEFEN</sequence>
<name>A0ABS7T0B5_9FIRM</name>
<keyword evidence="1" id="KW-0489">Methyltransferase</keyword>
<dbReference type="Pfam" id="PF12847">
    <property type="entry name" value="Methyltransf_18"/>
    <property type="match status" value="1"/>
</dbReference>
<comment type="caution">
    <text evidence="1">The sequence shown here is derived from an EMBL/GenBank/DDBJ whole genome shotgun (WGS) entry which is preliminary data.</text>
</comment>
<keyword evidence="1" id="KW-0808">Transferase</keyword>